<dbReference type="EMBL" id="CP064939">
    <property type="protein sequence ID" value="QPH39437.1"/>
    <property type="molecule type" value="Genomic_DNA"/>
</dbReference>
<evidence type="ECO:0008006" key="3">
    <source>
        <dbReference type="Google" id="ProtNLM"/>
    </source>
</evidence>
<dbReference type="RefSeq" id="WP_196098904.1">
    <property type="nucleotide sequence ID" value="NZ_CP064939.1"/>
</dbReference>
<dbReference type="AlphaFoldDB" id="A0A7S9KYY3"/>
<sequence length="215" mass="24993">MVFNKENFEDLILQLKPKNFNYKGGFGSVRFVKEEADKILTIAIGYNQYFPHSAVVKGVSVDIYFAEVENILKQNGFGEECESTFGKVFQDLHGVDYEKLETEINSEKTFNVVRNVIEDILEKGVKPFLSRFTTINEIADFLADKRPIEIVPFIQGSILYPKTILIMKLADHPNFRKRLVEFRTILSENVDENVRYPILLNKYDELFHDDLKQIK</sequence>
<keyword evidence="2" id="KW-1185">Reference proteome</keyword>
<proteinExistence type="predicted"/>
<organism evidence="1 2">
    <name type="scientific">Pedobacter endophyticus</name>
    <dbReference type="NCBI Taxonomy" id="2789740"/>
    <lineage>
        <taxon>Bacteria</taxon>
        <taxon>Pseudomonadati</taxon>
        <taxon>Bacteroidota</taxon>
        <taxon>Sphingobacteriia</taxon>
        <taxon>Sphingobacteriales</taxon>
        <taxon>Sphingobacteriaceae</taxon>
        <taxon>Pedobacter</taxon>
    </lineage>
</organism>
<gene>
    <name evidence="1" type="ORF">IZT61_20735</name>
</gene>
<name>A0A7S9KYY3_9SPHI</name>
<evidence type="ECO:0000313" key="1">
    <source>
        <dbReference type="EMBL" id="QPH39437.1"/>
    </source>
</evidence>
<dbReference type="Proteomes" id="UP000594759">
    <property type="component" value="Chromosome"/>
</dbReference>
<accession>A0A7S9KYY3</accession>
<dbReference type="KEGG" id="pex:IZT61_20735"/>
<reference evidence="1 2" key="1">
    <citation type="submission" date="2020-11" db="EMBL/GenBank/DDBJ databases">
        <title>Pedobacter endophytica, an endophytic bacteria isolated form Carex pumila.</title>
        <authorList>
            <person name="Peng Y."/>
            <person name="Jiang L."/>
            <person name="Lee J."/>
        </authorList>
    </citation>
    <scope>NUCLEOTIDE SEQUENCE [LARGE SCALE GENOMIC DNA]</scope>
    <source>
        <strain evidence="1 2">JBR3-12</strain>
    </source>
</reference>
<evidence type="ECO:0000313" key="2">
    <source>
        <dbReference type="Proteomes" id="UP000594759"/>
    </source>
</evidence>
<protein>
    <recommendedName>
        <fullName evidence="3">DUF4304 domain-containing protein</fullName>
    </recommendedName>
</protein>